<accession>A0A397ZT43</accession>
<dbReference type="InterPro" id="IPR025836">
    <property type="entry name" value="Zn_knuckle_CX2CX4HX4C"/>
</dbReference>
<evidence type="ECO:0008006" key="6">
    <source>
        <dbReference type="Google" id="ProtNLM"/>
    </source>
</evidence>
<evidence type="ECO:0000256" key="1">
    <source>
        <dbReference type="SAM" id="MobiDB-lite"/>
    </source>
</evidence>
<dbReference type="InterPro" id="IPR025558">
    <property type="entry name" value="DUF4283"/>
</dbReference>
<dbReference type="EMBL" id="CM010630">
    <property type="protein sequence ID" value="RID68385.1"/>
    <property type="molecule type" value="Genomic_DNA"/>
</dbReference>
<proteinExistence type="predicted"/>
<feature type="compositionally biased region" description="Basic and acidic residues" evidence="1">
    <location>
        <begin position="264"/>
        <end position="276"/>
    </location>
</feature>
<reference evidence="4 5" key="1">
    <citation type="submission" date="2018-06" db="EMBL/GenBank/DDBJ databases">
        <title>WGS assembly of Brassica rapa FPsc.</title>
        <authorList>
            <person name="Bowman J."/>
            <person name="Kohchi T."/>
            <person name="Yamato K."/>
            <person name="Jenkins J."/>
            <person name="Shu S."/>
            <person name="Ishizaki K."/>
            <person name="Yamaoka S."/>
            <person name="Nishihama R."/>
            <person name="Nakamura Y."/>
            <person name="Berger F."/>
            <person name="Adam C."/>
            <person name="Aki S."/>
            <person name="Althoff F."/>
            <person name="Araki T."/>
            <person name="Arteaga-Vazquez M."/>
            <person name="Balasubrmanian S."/>
            <person name="Bauer D."/>
            <person name="Boehm C."/>
            <person name="Briginshaw L."/>
            <person name="Caballero-Perez J."/>
            <person name="Catarino B."/>
            <person name="Chen F."/>
            <person name="Chiyoda S."/>
            <person name="Chovatia M."/>
            <person name="Davies K."/>
            <person name="Delmans M."/>
            <person name="Demura T."/>
            <person name="Dierschke T."/>
            <person name="Dolan L."/>
            <person name="Dorantes-Acosta A."/>
            <person name="Eklund D."/>
            <person name="Florent S."/>
            <person name="Flores-Sandoval E."/>
            <person name="Fujiyama A."/>
            <person name="Fukuzawa H."/>
            <person name="Galik B."/>
            <person name="Grimanelli D."/>
            <person name="Grimwood J."/>
            <person name="Grossniklaus U."/>
            <person name="Hamada T."/>
            <person name="Haseloff J."/>
            <person name="Hetherington A."/>
            <person name="Higo A."/>
            <person name="Hirakawa Y."/>
            <person name="Hundley H."/>
            <person name="Ikeda Y."/>
            <person name="Inoue K."/>
            <person name="Inoue S."/>
            <person name="Ishida S."/>
            <person name="Jia Q."/>
            <person name="Kakita M."/>
            <person name="Kanazawa T."/>
            <person name="Kawai Y."/>
            <person name="Kawashima T."/>
            <person name="Kennedy M."/>
            <person name="Kinose K."/>
            <person name="Kinoshita T."/>
            <person name="Kohara Y."/>
            <person name="Koide E."/>
            <person name="Komatsu K."/>
            <person name="Kopischke S."/>
            <person name="Kubo M."/>
            <person name="Kyozuka J."/>
            <person name="Lagercrantz U."/>
            <person name="Lin S."/>
            <person name="Lindquist E."/>
            <person name="Lipzen A."/>
            <person name="Lu C."/>
            <person name="Luna E."/>
            <person name="Martienssen R."/>
            <person name="Minamino N."/>
            <person name="Mizutani M."/>
            <person name="Mizutani M."/>
            <person name="Mochizuki N."/>
            <person name="Monte I."/>
            <person name="Mosher R."/>
            <person name="Nagasaki H."/>
            <person name="Nakagami H."/>
            <person name="Naramoto S."/>
            <person name="Nishitani K."/>
            <person name="Ohtani M."/>
            <person name="Okamoto T."/>
            <person name="Okumura M."/>
            <person name="Phillips J."/>
            <person name="Pollak B."/>
            <person name="Reinders A."/>
            <person name="Roevekamp M."/>
            <person name="Sano R."/>
            <person name="Sawa S."/>
            <person name="Schmid M."/>
            <person name="Shirakawa M."/>
            <person name="Solano R."/>
            <person name="Spunde A."/>
            <person name="Suetsugu N."/>
            <person name="Sugano S."/>
            <person name="Sugiyama A."/>
            <person name="Sun R."/>
            <person name="Suzuki Y."/>
            <person name="Takenaka M."/>
            <person name="Takezawa D."/>
            <person name="Tomogane H."/>
            <person name="Tsuzuki M."/>
            <person name="Ueda T."/>
            <person name="Umeda M."/>
            <person name="Ward J."/>
            <person name="Watanabe Y."/>
            <person name="Yazaki K."/>
            <person name="Yokoyama R."/>
            <person name="Yoshitake Y."/>
            <person name="Yotsui I."/>
            <person name="Zachgo S."/>
            <person name="Schmutz J."/>
        </authorList>
    </citation>
    <scope>NUCLEOTIDE SEQUENCE [LARGE SCALE GENOMIC DNA]</scope>
    <source>
        <strain evidence="5">cv. B-3</strain>
    </source>
</reference>
<dbReference type="Pfam" id="PF14392">
    <property type="entry name" value="zf-CCHC_4"/>
    <property type="match status" value="1"/>
</dbReference>
<feature type="compositionally biased region" description="Polar residues" evidence="1">
    <location>
        <begin position="235"/>
        <end position="255"/>
    </location>
</feature>
<protein>
    <recommendedName>
        <fullName evidence="6">CCHC-type domain-containing protein</fullName>
    </recommendedName>
</protein>
<sequence>MNHRYTTEEKGKAVAHRFDPKEAQLPRRIRAPEIDTSALVKENLLTLIGRVLNPKEQPIGAIISALPRKWNIKGAVNGSDLGQNCFQFRFELEEDLHMVLAGRPYHYNHWMLVLQKWEPIISSSFPSQIPFWIRLQGIPLHFWHKAMIDTISQELGELVDHKITKSSARILVLVDALQPLVKDSIIDFATGEELPITLEYENLEYHCSVCSRLSHVARNCPKLSHPRRHSPPKSRGSQPSVFSPPENSIETTQYPRRQAAAPDFSKRLDRHGRPFGERVALPPARGRPISNKIVPRTEDTNHFERPTSNQRPLRERHQENQGPARNTTRRSDTPVWREKIPPTNIHLEENMEYLRAASPIERPPLERNLALCDFPPAQGVPTREEVMNDLRE</sequence>
<dbReference type="AlphaFoldDB" id="A0A397ZT43"/>
<feature type="region of interest" description="Disordered" evidence="1">
    <location>
        <begin position="222"/>
        <end position="335"/>
    </location>
</feature>
<gene>
    <name evidence="4" type="ORF">BRARA_C00544</name>
</gene>
<dbReference type="InterPro" id="IPR040256">
    <property type="entry name" value="At4g02000-like"/>
</dbReference>
<evidence type="ECO:0000313" key="5">
    <source>
        <dbReference type="Proteomes" id="UP000264353"/>
    </source>
</evidence>
<feature type="domain" description="Zinc knuckle CX2CX4HX4C" evidence="3">
    <location>
        <begin position="174"/>
        <end position="222"/>
    </location>
</feature>
<feature type="domain" description="DUF4283" evidence="2">
    <location>
        <begin position="45"/>
        <end position="119"/>
    </location>
</feature>
<evidence type="ECO:0000259" key="2">
    <source>
        <dbReference type="Pfam" id="PF14111"/>
    </source>
</evidence>
<dbReference type="Proteomes" id="UP000264353">
    <property type="component" value="Chromosome A3"/>
</dbReference>
<feature type="compositionally biased region" description="Basic and acidic residues" evidence="1">
    <location>
        <begin position="295"/>
        <end position="305"/>
    </location>
</feature>
<evidence type="ECO:0000313" key="4">
    <source>
        <dbReference type="EMBL" id="RID68385.1"/>
    </source>
</evidence>
<dbReference type="PANTHER" id="PTHR31286">
    <property type="entry name" value="GLYCINE-RICH CELL WALL STRUCTURAL PROTEIN 1.8-LIKE"/>
    <property type="match status" value="1"/>
</dbReference>
<feature type="non-terminal residue" evidence="4">
    <location>
        <position position="392"/>
    </location>
</feature>
<name>A0A397ZT43_BRACM</name>
<dbReference type="PANTHER" id="PTHR31286:SF163">
    <property type="entry name" value="ZINC KNUCKLE CX2CX4HX4C DOMAIN-CONTAINING PROTEIN"/>
    <property type="match status" value="1"/>
</dbReference>
<dbReference type="Pfam" id="PF14111">
    <property type="entry name" value="DUF4283"/>
    <property type="match status" value="1"/>
</dbReference>
<evidence type="ECO:0000259" key="3">
    <source>
        <dbReference type="Pfam" id="PF14392"/>
    </source>
</evidence>
<organism evidence="4 5">
    <name type="scientific">Brassica campestris</name>
    <name type="common">Field mustard</name>
    <dbReference type="NCBI Taxonomy" id="3711"/>
    <lineage>
        <taxon>Eukaryota</taxon>
        <taxon>Viridiplantae</taxon>
        <taxon>Streptophyta</taxon>
        <taxon>Embryophyta</taxon>
        <taxon>Tracheophyta</taxon>
        <taxon>Spermatophyta</taxon>
        <taxon>Magnoliopsida</taxon>
        <taxon>eudicotyledons</taxon>
        <taxon>Gunneridae</taxon>
        <taxon>Pentapetalae</taxon>
        <taxon>rosids</taxon>
        <taxon>malvids</taxon>
        <taxon>Brassicales</taxon>
        <taxon>Brassicaceae</taxon>
        <taxon>Brassiceae</taxon>
        <taxon>Brassica</taxon>
    </lineage>
</organism>